<dbReference type="GeneID" id="112280491"/>
<dbReference type="PRINTS" id="PR00328">
    <property type="entry name" value="SAR1GTPBP"/>
</dbReference>
<reference evidence="14 15" key="2">
    <citation type="journal article" date="2018" name="Plant J.">
        <title>The Physcomitrella patens chromosome-scale assembly reveals moss genome structure and evolution.</title>
        <authorList>
            <person name="Lang D."/>
            <person name="Ullrich K.K."/>
            <person name="Murat F."/>
            <person name="Fuchs J."/>
            <person name="Jenkins J."/>
            <person name="Haas F.B."/>
            <person name="Piednoel M."/>
            <person name="Gundlach H."/>
            <person name="Van Bel M."/>
            <person name="Meyberg R."/>
            <person name="Vives C."/>
            <person name="Morata J."/>
            <person name="Symeonidi A."/>
            <person name="Hiss M."/>
            <person name="Muchero W."/>
            <person name="Kamisugi Y."/>
            <person name="Saleh O."/>
            <person name="Blanc G."/>
            <person name="Decker E.L."/>
            <person name="van Gessel N."/>
            <person name="Grimwood J."/>
            <person name="Hayes R.D."/>
            <person name="Graham S.W."/>
            <person name="Gunter L.E."/>
            <person name="McDaniel S.F."/>
            <person name="Hoernstein S.N.W."/>
            <person name="Larsson A."/>
            <person name="Li F.W."/>
            <person name="Perroud P.F."/>
            <person name="Phillips J."/>
            <person name="Ranjan P."/>
            <person name="Rokshar D.S."/>
            <person name="Rothfels C.J."/>
            <person name="Schneider L."/>
            <person name="Shu S."/>
            <person name="Stevenson D.W."/>
            <person name="Thummler F."/>
            <person name="Tillich M."/>
            <person name="Villarreal Aguilar J.C."/>
            <person name="Widiez T."/>
            <person name="Wong G.K."/>
            <person name="Wymore A."/>
            <person name="Zhang Y."/>
            <person name="Zimmer A.D."/>
            <person name="Quatrano R.S."/>
            <person name="Mayer K.F.X."/>
            <person name="Goodstein D."/>
            <person name="Casacuberta J.M."/>
            <person name="Vandepoele K."/>
            <person name="Reski R."/>
            <person name="Cuming A.C."/>
            <person name="Tuskan G.A."/>
            <person name="Maumus F."/>
            <person name="Salse J."/>
            <person name="Schmutz J."/>
            <person name="Rensing S.A."/>
        </authorList>
    </citation>
    <scope>NUCLEOTIDE SEQUENCE [LARGE SCALE GENOMIC DNA]</scope>
    <source>
        <strain evidence="14 15">cv. Gransden 2004</strain>
    </source>
</reference>
<comment type="similarity">
    <text evidence="2 13">Belongs to the small GTPase superfamily. Arf family.</text>
</comment>
<dbReference type="NCBIfam" id="TIGR00231">
    <property type="entry name" value="small_GTP"/>
    <property type="match status" value="1"/>
</dbReference>
<reference evidence="14" key="3">
    <citation type="submission" date="2020-12" db="UniProtKB">
        <authorList>
            <consortium name="EnsemblPlants"/>
        </authorList>
    </citation>
    <scope>IDENTIFICATION</scope>
</reference>
<accession>A0A7I4D8V8</accession>
<proteinExistence type="inferred from homology"/>
<dbReference type="GO" id="GO:0005794">
    <property type="term" value="C:Golgi apparatus"/>
    <property type="evidence" value="ECO:0007669"/>
    <property type="project" value="UniProtKB-SubCell"/>
</dbReference>
<dbReference type="SUPFAM" id="SSF52540">
    <property type="entry name" value="P-loop containing nucleoside triphosphate hydrolases"/>
    <property type="match status" value="1"/>
</dbReference>
<dbReference type="RefSeq" id="XP_024371802.1">
    <property type="nucleotide sequence ID" value="XM_024516034.2"/>
</dbReference>
<evidence type="ECO:0000256" key="1">
    <source>
        <dbReference type="ARBA" id="ARBA00004555"/>
    </source>
</evidence>
<evidence type="ECO:0000313" key="14">
    <source>
        <dbReference type="EnsemblPlants" id="Pp3c3_17810V3.6"/>
    </source>
</evidence>
<keyword evidence="4" id="KW-0519">Myristate</keyword>
<dbReference type="FunFam" id="3.40.50.300:FF:000281">
    <property type="entry name" value="ADP-ribosylation factor-like protein 3"/>
    <property type="match status" value="1"/>
</dbReference>
<evidence type="ECO:0000256" key="12">
    <source>
        <dbReference type="PIRSR" id="PIRSR606689-2"/>
    </source>
</evidence>
<dbReference type="EnsemblPlants" id="Pp3c3_17810V3.5">
    <property type="protein sequence ID" value="Pp3c3_17810V3.5"/>
    <property type="gene ID" value="Pp3c3_17810"/>
</dbReference>
<dbReference type="GO" id="GO:0060271">
    <property type="term" value="P:cilium assembly"/>
    <property type="evidence" value="ECO:0000318"/>
    <property type="project" value="GO_Central"/>
</dbReference>
<evidence type="ECO:0000256" key="8">
    <source>
        <dbReference type="ARBA" id="ARBA00023134"/>
    </source>
</evidence>
<dbReference type="RefSeq" id="XP_073389130.1">
    <property type="nucleotide sequence ID" value="XM_073533029.1"/>
</dbReference>
<dbReference type="EMBL" id="ABEU02000003">
    <property type="status" value="NOT_ANNOTATED_CDS"/>
    <property type="molecule type" value="Genomic_DNA"/>
</dbReference>
<dbReference type="GO" id="GO:0005737">
    <property type="term" value="C:cytoplasm"/>
    <property type="evidence" value="ECO:0000318"/>
    <property type="project" value="GO_Central"/>
</dbReference>
<keyword evidence="7" id="KW-0333">Golgi apparatus</keyword>
<sequence>MGLLSSLRRLYRSQADEARILFLGLDNAGKTTILKLLADGDIQTVTPTQGFHIQSLIYEGFRLNVWDIGGQRAIRPYWRNYFETTDALVYVFDCADRHRLKESGDELSLLLEEEKIIGVPLLVLANKQDLRHALPADEVAAGLNLVAIRDRTWQIQGCSAKTGDGLQEGMDWILQRVKNKGENRHAR</sequence>
<dbReference type="SMART" id="SM00178">
    <property type="entry name" value="SAR"/>
    <property type="match status" value="1"/>
</dbReference>
<keyword evidence="6" id="KW-0653">Protein transport</keyword>
<feature type="binding site" evidence="11">
    <location>
        <position position="70"/>
    </location>
    <ligand>
        <name>GTP</name>
        <dbReference type="ChEBI" id="CHEBI:37565"/>
    </ligand>
</feature>
<evidence type="ECO:0000256" key="2">
    <source>
        <dbReference type="ARBA" id="ARBA00010290"/>
    </source>
</evidence>
<evidence type="ECO:0000256" key="10">
    <source>
        <dbReference type="ARBA" id="ARBA00040616"/>
    </source>
</evidence>
<gene>
    <name evidence="14" type="primary">LOC112280491</name>
</gene>
<dbReference type="FunCoup" id="A0A7I4D8V8">
    <property type="interactions" value="3542"/>
</dbReference>
<dbReference type="GO" id="GO:0015031">
    <property type="term" value="P:protein transport"/>
    <property type="evidence" value="ECO:0007669"/>
    <property type="project" value="UniProtKB-KW"/>
</dbReference>
<protein>
    <recommendedName>
        <fullName evidence="10">ADP-ribosylation factor-like protein 3</fullName>
    </recommendedName>
</protein>
<evidence type="ECO:0000256" key="4">
    <source>
        <dbReference type="ARBA" id="ARBA00022707"/>
    </source>
</evidence>
<keyword evidence="12" id="KW-0479">Metal-binding</keyword>
<dbReference type="Gramene" id="Pp3c3_17810V3.4">
    <property type="protein sequence ID" value="Pp3c3_17810V3.4"/>
    <property type="gene ID" value="Pp3c3_17810"/>
</dbReference>
<dbReference type="Gramene" id="Pp3c3_17810V3.6">
    <property type="protein sequence ID" value="Pp3c3_17810V3.6"/>
    <property type="gene ID" value="Pp3c3_17810"/>
</dbReference>
<feature type="binding site" evidence="12">
    <location>
        <position position="31"/>
    </location>
    <ligand>
        <name>Mg(2+)</name>
        <dbReference type="ChEBI" id="CHEBI:18420"/>
    </ligand>
</feature>
<dbReference type="InterPro" id="IPR006689">
    <property type="entry name" value="Small_GTPase_ARF/SAR"/>
</dbReference>
<dbReference type="GO" id="GO:0003924">
    <property type="term" value="F:GTPase activity"/>
    <property type="evidence" value="ECO:0007669"/>
    <property type="project" value="InterPro"/>
</dbReference>
<evidence type="ECO:0000256" key="5">
    <source>
        <dbReference type="ARBA" id="ARBA00022741"/>
    </source>
</evidence>
<dbReference type="SMART" id="SM00175">
    <property type="entry name" value="RAB"/>
    <property type="match status" value="1"/>
</dbReference>
<keyword evidence="12" id="KW-0460">Magnesium</keyword>
<comment type="subcellular location">
    <subcellularLocation>
        <location evidence="1">Golgi apparatus</location>
    </subcellularLocation>
</comment>
<feature type="binding site" evidence="11">
    <location>
        <begin position="24"/>
        <end position="31"/>
    </location>
    <ligand>
        <name>GTP</name>
        <dbReference type="ChEBI" id="CHEBI:37565"/>
    </ligand>
</feature>
<dbReference type="InterPro" id="IPR005225">
    <property type="entry name" value="Small_GTP-bd"/>
</dbReference>
<feature type="binding site" evidence="12">
    <location>
        <position position="48"/>
    </location>
    <ligand>
        <name>Mg(2+)</name>
        <dbReference type="ChEBI" id="CHEBI:18420"/>
    </ligand>
</feature>
<evidence type="ECO:0000256" key="9">
    <source>
        <dbReference type="ARBA" id="ARBA00023288"/>
    </source>
</evidence>
<dbReference type="PANTHER" id="PTHR45697">
    <property type="entry name" value="ADP-RIBOSYLATION FACTOR-LIKE PROTEIN 2-RELATED"/>
    <property type="match status" value="1"/>
</dbReference>
<feature type="binding site" evidence="11">
    <location>
        <begin position="126"/>
        <end position="129"/>
    </location>
    <ligand>
        <name>GTP</name>
        <dbReference type="ChEBI" id="CHEBI:37565"/>
    </ligand>
</feature>
<evidence type="ECO:0000256" key="11">
    <source>
        <dbReference type="PIRSR" id="PIRSR606689-1"/>
    </source>
</evidence>
<dbReference type="OMA" id="EGMEWVC"/>
<keyword evidence="9" id="KW-0449">Lipoprotein</keyword>
<dbReference type="Gene3D" id="3.40.50.300">
    <property type="entry name" value="P-loop containing nucleotide triphosphate hydrolases"/>
    <property type="match status" value="1"/>
</dbReference>
<dbReference type="SMART" id="SM00177">
    <property type="entry name" value="ARF"/>
    <property type="match status" value="1"/>
</dbReference>
<keyword evidence="8 11" id="KW-0342">GTP-binding</keyword>
<dbReference type="GO" id="GO:0005525">
    <property type="term" value="F:GTP binding"/>
    <property type="evidence" value="ECO:0000318"/>
    <property type="project" value="GO_Central"/>
</dbReference>
<name>A0A7I4D8V8_PHYPA</name>
<dbReference type="EnsemblPlants" id="Pp3c3_17810V3.6">
    <property type="protein sequence ID" value="Pp3c3_17810V3.6"/>
    <property type="gene ID" value="Pp3c3_17810"/>
</dbReference>
<dbReference type="AlphaFoldDB" id="A0A7I4D8V8"/>
<dbReference type="KEGG" id="ppp:112280491"/>
<organism evidence="14 15">
    <name type="scientific">Physcomitrium patens</name>
    <name type="common">Spreading-leaved earth moss</name>
    <name type="synonym">Physcomitrella patens</name>
    <dbReference type="NCBI Taxonomy" id="3218"/>
    <lineage>
        <taxon>Eukaryota</taxon>
        <taxon>Viridiplantae</taxon>
        <taxon>Streptophyta</taxon>
        <taxon>Embryophyta</taxon>
        <taxon>Bryophyta</taxon>
        <taxon>Bryophytina</taxon>
        <taxon>Bryopsida</taxon>
        <taxon>Funariidae</taxon>
        <taxon>Funariales</taxon>
        <taxon>Funariaceae</taxon>
        <taxon>Physcomitrium</taxon>
    </lineage>
</organism>
<evidence type="ECO:0000256" key="7">
    <source>
        <dbReference type="ARBA" id="ARBA00023034"/>
    </source>
</evidence>
<dbReference type="Proteomes" id="UP000006727">
    <property type="component" value="Chromosome 3"/>
</dbReference>
<reference evidence="14 15" key="1">
    <citation type="journal article" date="2008" name="Science">
        <title>The Physcomitrella genome reveals evolutionary insights into the conquest of land by plants.</title>
        <authorList>
            <person name="Rensing S."/>
            <person name="Lang D."/>
            <person name="Zimmer A."/>
            <person name="Terry A."/>
            <person name="Salamov A."/>
            <person name="Shapiro H."/>
            <person name="Nishiyama T."/>
            <person name="Perroud P.-F."/>
            <person name="Lindquist E."/>
            <person name="Kamisugi Y."/>
            <person name="Tanahashi T."/>
            <person name="Sakakibara K."/>
            <person name="Fujita T."/>
            <person name="Oishi K."/>
            <person name="Shin-I T."/>
            <person name="Kuroki Y."/>
            <person name="Toyoda A."/>
            <person name="Suzuki Y."/>
            <person name="Hashimoto A."/>
            <person name="Yamaguchi K."/>
            <person name="Sugano A."/>
            <person name="Kohara Y."/>
            <person name="Fujiyama A."/>
            <person name="Anterola A."/>
            <person name="Aoki S."/>
            <person name="Ashton N."/>
            <person name="Barbazuk W.B."/>
            <person name="Barker E."/>
            <person name="Bennetzen J."/>
            <person name="Bezanilla M."/>
            <person name="Blankenship R."/>
            <person name="Cho S.H."/>
            <person name="Dutcher S."/>
            <person name="Estelle M."/>
            <person name="Fawcett J.A."/>
            <person name="Gundlach H."/>
            <person name="Hanada K."/>
            <person name="Heyl A."/>
            <person name="Hicks K.A."/>
            <person name="Hugh J."/>
            <person name="Lohr M."/>
            <person name="Mayer K."/>
            <person name="Melkozernov A."/>
            <person name="Murata T."/>
            <person name="Nelson D."/>
            <person name="Pils B."/>
            <person name="Prigge M."/>
            <person name="Reiss B."/>
            <person name="Renner T."/>
            <person name="Rombauts S."/>
            <person name="Rushton P."/>
            <person name="Sanderfoot A."/>
            <person name="Schween G."/>
            <person name="Shiu S.-H."/>
            <person name="Stueber K."/>
            <person name="Theodoulou F.L."/>
            <person name="Tu H."/>
            <person name="Van de Peer Y."/>
            <person name="Verrier P.J."/>
            <person name="Waters E."/>
            <person name="Wood A."/>
            <person name="Yang L."/>
            <person name="Cove D."/>
            <person name="Cuming A."/>
            <person name="Hasebe M."/>
            <person name="Lucas S."/>
            <person name="Mishler D.B."/>
            <person name="Reski R."/>
            <person name="Grigoriev I."/>
            <person name="Quatrano R.S."/>
            <person name="Boore J.L."/>
        </authorList>
    </citation>
    <scope>NUCLEOTIDE SEQUENCE [LARGE SCALE GENOMIC DNA]</scope>
    <source>
        <strain evidence="14 15">cv. Gransden 2004</strain>
    </source>
</reference>
<evidence type="ECO:0000256" key="3">
    <source>
        <dbReference type="ARBA" id="ARBA00022448"/>
    </source>
</evidence>
<dbReference type="GO" id="GO:0015630">
    <property type="term" value="C:microtubule cytoskeleton"/>
    <property type="evidence" value="ECO:0000318"/>
    <property type="project" value="GO_Central"/>
</dbReference>
<dbReference type="Pfam" id="PF00025">
    <property type="entry name" value="Arf"/>
    <property type="match status" value="1"/>
</dbReference>
<evidence type="ECO:0000256" key="6">
    <source>
        <dbReference type="ARBA" id="ARBA00022927"/>
    </source>
</evidence>
<keyword evidence="5 11" id="KW-0547">Nucleotide-binding</keyword>
<dbReference type="Gramene" id="Pp3c3_17810V3.5">
    <property type="protein sequence ID" value="Pp3c3_17810V3.5"/>
    <property type="gene ID" value="Pp3c3_17810"/>
</dbReference>
<dbReference type="OrthoDB" id="2011769at2759"/>
<evidence type="ECO:0000256" key="13">
    <source>
        <dbReference type="RuleBase" id="RU003925"/>
    </source>
</evidence>
<dbReference type="GO" id="GO:0046872">
    <property type="term" value="F:metal ion binding"/>
    <property type="evidence" value="ECO:0007669"/>
    <property type="project" value="UniProtKB-KW"/>
</dbReference>
<evidence type="ECO:0000313" key="15">
    <source>
        <dbReference type="Proteomes" id="UP000006727"/>
    </source>
</evidence>
<dbReference type="InterPro" id="IPR027417">
    <property type="entry name" value="P-loop_NTPase"/>
</dbReference>
<keyword evidence="15" id="KW-1185">Reference proteome</keyword>
<keyword evidence="3" id="KW-0813">Transport</keyword>
<dbReference type="EnsemblPlants" id="Pp3c3_17810V3.4">
    <property type="protein sequence ID" value="Pp3c3_17810V3.4"/>
    <property type="gene ID" value="Pp3c3_17810"/>
</dbReference>
<dbReference type="InterPro" id="IPR044612">
    <property type="entry name" value="ARL2/3"/>
</dbReference>
<dbReference type="PROSITE" id="PS51417">
    <property type="entry name" value="ARF"/>
    <property type="match status" value="1"/>
</dbReference>
<dbReference type="RefSeq" id="XP_024371801.1">
    <property type="nucleotide sequence ID" value="XM_024516033.2"/>
</dbReference>